<evidence type="ECO:0000256" key="1">
    <source>
        <dbReference type="SAM" id="MobiDB-lite"/>
    </source>
</evidence>
<name>A0A5M3VXH9_9ACTN</name>
<organism evidence="3 4">
    <name type="scientific">Acrocarpospora corrugata</name>
    <dbReference type="NCBI Taxonomy" id="35763"/>
    <lineage>
        <taxon>Bacteria</taxon>
        <taxon>Bacillati</taxon>
        <taxon>Actinomycetota</taxon>
        <taxon>Actinomycetes</taxon>
        <taxon>Streptosporangiales</taxon>
        <taxon>Streptosporangiaceae</taxon>
        <taxon>Acrocarpospora</taxon>
    </lineage>
</organism>
<proteinExistence type="predicted"/>
<dbReference type="Proteomes" id="UP000334990">
    <property type="component" value="Unassembled WGS sequence"/>
</dbReference>
<evidence type="ECO:0000313" key="3">
    <source>
        <dbReference type="EMBL" id="GES00412.1"/>
    </source>
</evidence>
<feature type="compositionally biased region" description="Low complexity" evidence="1">
    <location>
        <begin position="56"/>
        <end position="69"/>
    </location>
</feature>
<feature type="region of interest" description="Disordered" evidence="1">
    <location>
        <begin position="45"/>
        <end position="89"/>
    </location>
</feature>
<keyword evidence="2" id="KW-1133">Transmembrane helix</keyword>
<dbReference type="EMBL" id="BLAD01000044">
    <property type="protein sequence ID" value="GES00412.1"/>
    <property type="molecule type" value="Genomic_DNA"/>
</dbReference>
<dbReference type="AlphaFoldDB" id="A0A5M3VXH9"/>
<gene>
    <name evidence="3" type="ORF">Acor_24760</name>
</gene>
<sequence length="208" mass="21721">MSYETDELRPGRNSDRSAVTVAVIGAVASVVVGLLTVVGATLFKGSDEVPSPVPAPTTSAPATPTTGSPTPAPKPSPSPTGPPVRRSGDIAMKAGLGYDLDSLASNWKPTDGNWYEIQDLGYFSGNGGHILGPRNDGKRVAVLGESDAPGYTDCTKAKYHRADELFASNERISGGRAICVVTSADRYALLKITSSTSNQVKAEVTVWQ</sequence>
<evidence type="ECO:0000256" key="2">
    <source>
        <dbReference type="SAM" id="Phobius"/>
    </source>
</evidence>
<keyword evidence="2" id="KW-0812">Transmembrane</keyword>
<feature type="compositionally biased region" description="Pro residues" evidence="1">
    <location>
        <begin position="70"/>
        <end position="82"/>
    </location>
</feature>
<accession>A0A5M3VXH9</accession>
<feature type="transmembrane region" description="Helical" evidence="2">
    <location>
        <begin position="21"/>
        <end position="43"/>
    </location>
</feature>
<reference evidence="3 4" key="1">
    <citation type="submission" date="2019-10" db="EMBL/GenBank/DDBJ databases">
        <title>Whole genome shotgun sequence of Acrocarpospora corrugata NBRC 13972.</title>
        <authorList>
            <person name="Ichikawa N."/>
            <person name="Kimura A."/>
            <person name="Kitahashi Y."/>
            <person name="Komaki H."/>
            <person name="Oguchi A."/>
        </authorList>
    </citation>
    <scope>NUCLEOTIDE SEQUENCE [LARGE SCALE GENOMIC DNA]</scope>
    <source>
        <strain evidence="3 4">NBRC 13972</strain>
    </source>
</reference>
<comment type="caution">
    <text evidence="3">The sequence shown here is derived from an EMBL/GenBank/DDBJ whole genome shotgun (WGS) entry which is preliminary data.</text>
</comment>
<keyword evidence="4" id="KW-1185">Reference proteome</keyword>
<protein>
    <submittedName>
        <fullName evidence="3">Uncharacterized protein</fullName>
    </submittedName>
</protein>
<keyword evidence="2" id="KW-0472">Membrane</keyword>
<evidence type="ECO:0000313" key="4">
    <source>
        <dbReference type="Proteomes" id="UP000334990"/>
    </source>
</evidence>